<dbReference type="GO" id="GO:0005829">
    <property type="term" value="C:cytosol"/>
    <property type="evidence" value="ECO:0007669"/>
    <property type="project" value="TreeGrafter"/>
</dbReference>
<evidence type="ECO:0000256" key="3">
    <source>
        <dbReference type="ARBA" id="ARBA00022563"/>
    </source>
</evidence>
<evidence type="ECO:0000256" key="5">
    <source>
        <dbReference type="ARBA" id="ARBA00022755"/>
    </source>
</evidence>
<dbReference type="GO" id="GO:0004477">
    <property type="term" value="F:methenyltetrahydrofolate cyclohydrolase activity"/>
    <property type="evidence" value="ECO:0007669"/>
    <property type="project" value="UniProtKB-UniRule"/>
</dbReference>
<evidence type="ECO:0000256" key="6">
    <source>
        <dbReference type="ARBA" id="ARBA00022801"/>
    </source>
</evidence>
<reference evidence="15 16" key="1">
    <citation type="journal article" date="2018" name="Int. J. Syst. Evol. Microbiol.">
        <title>Methylomusa anaerophila gen. nov., sp. nov., an anaerobic methanol-utilizing bacterium isolated from a microbial fuel cell.</title>
        <authorList>
            <person name="Amano N."/>
            <person name="Yamamuro A."/>
            <person name="Miyahara M."/>
            <person name="Kouzuma A."/>
            <person name="Abe T."/>
            <person name="Watanabe K."/>
        </authorList>
    </citation>
    <scope>NUCLEOTIDE SEQUENCE [LARGE SCALE GENOMIC DNA]</scope>
    <source>
        <strain evidence="15 16">MMFC1</strain>
    </source>
</reference>
<dbReference type="EMBL" id="AP018449">
    <property type="protein sequence ID" value="BBB89830.1"/>
    <property type="molecule type" value="Genomic_DNA"/>
</dbReference>
<keyword evidence="8 12" id="KW-0560">Oxidoreductase</keyword>
<evidence type="ECO:0000256" key="1">
    <source>
        <dbReference type="ARBA" id="ARBA00004777"/>
    </source>
</evidence>
<dbReference type="Gene3D" id="3.40.50.720">
    <property type="entry name" value="NAD(P)-binding Rossmann-like Domain"/>
    <property type="match status" value="1"/>
</dbReference>
<proteinExistence type="inferred from homology"/>
<evidence type="ECO:0000256" key="10">
    <source>
        <dbReference type="ARBA" id="ARBA00023167"/>
    </source>
</evidence>
<protein>
    <recommendedName>
        <fullName evidence="12">Bifunctional protein FolD</fullName>
    </recommendedName>
    <domain>
        <recommendedName>
            <fullName evidence="12">Methylenetetrahydrofolate dehydrogenase</fullName>
            <ecNumber evidence="12">1.5.1.5</ecNumber>
        </recommendedName>
    </domain>
    <domain>
        <recommendedName>
            <fullName evidence="12">Methenyltetrahydrofolate cyclohydrolase</fullName>
            <ecNumber evidence="12">3.5.4.9</ecNumber>
        </recommendedName>
    </domain>
</protein>
<dbReference type="FunFam" id="3.40.50.10860:FF:000005">
    <property type="entry name" value="C-1-tetrahydrofolate synthase, cytoplasmic, putative"/>
    <property type="match status" value="1"/>
</dbReference>
<evidence type="ECO:0000259" key="14">
    <source>
        <dbReference type="Pfam" id="PF02882"/>
    </source>
</evidence>
<dbReference type="GO" id="GO:0000105">
    <property type="term" value="P:L-histidine biosynthetic process"/>
    <property type="evidence" value="ECO:0007669"/>
    <property type="project" value="UniProtKB-KW"/>
</dbReference>
<dbReference type="InterPro" id="IPR046346">
    <property type="entry name" value="Aminoacid_DH-like_N_sf"/>
</dbReference>
<organism evidence="15 16">
    <name type="scientific">Methylomusa anaerophila</name>
    <dbReference type="NCBI Taxonomy" id="1930071"/>
    <lineage>
        <taxon>Bacteria</taxon>
        <taxon>Bacillati</taxon>
        <taxon>Bacillota</taxon>
        <taxon>Negativicutes</taxon>
        <taxon>Selenomonadales</taxon>
        <taxon>Sporomusaceae</taxon>
        <taxon>Methylomusa</taxon>
    </lineage>
</organism>
<dbReference type="KEGG" id="mana:MAMMFC1_00464"/>
<dbReference type="RefSeq" id="WP_126306127.1">
    <property type="nucleotide sequence ID" value="NZ_AP018449.1"/>
</dbReference>
<dbReference type="HAMAP" id="MF_01576">
    <property type="entry name" value="THF_DHG_CYH"/>
    <property type="match status" value="1"/>
</dbReference>
<keyword evidence="3 12" id="KW-0554">One-carbon metabolism</keyword>
<dbReference type="Proteomes" id="UP000276437">
    <property type="component" value="Chromosome"/>
</dbReference>
<dbReference type="Pfam" id="PF00763">
    <property type="entry name" value="THF_DHG_CYH"/>
    <property type="match status" value="1"/>
</dbReference>
<comment type="similarity">
    <text evidence="12">Belongs to the tetrahydrofolate dehydrogenase/cyclohydrolase family.</text>
</comment>
<dbReference type="SUPFAM" id="SSF51735">
    <property type="entry name" value="NAD(P)-binding Rossmann-fold domains"/>
    <property type="match status" value="1"/>
</dbReference>
<dbReference type="PANTHER" id="PTHR48099">
    <property type="entry name" value="C-1-TETRAHYDROFOLATE SYNTHASE, CYTOPLASMIC-RELATED"/>
    <property type="match status" value="1"/>
</dbReference>
<evidence type="ECO:0000256" key="9">
    <source>
        <dbReference type="ARBA" id="ARBA00023102"/>
    </source>
</evidence>
<dbReference type="PRINTS" id="PR00085">
    <property type="entry name" value="THFDHDRGNASE"/>
</dbReference>
<feature type="binding site" evidence="12">
    <location>
        <position position="190"/>
    </location>
    <ligand>
        <name>NADP(+)</name>
        <dbReference type="ChEBI" id="CHEBI:58349"/>
    </ligand>
</feature>
<keyword evidence="9 12" id="KW-0368">Histidine biosynthesis</keyword>
<keyword evidence="11 12" id="KW-0511">Multifunctional enzyme</keyword>
<evidence type="ECO:0000256" key="12">
    <source>
        <dbReference type="HAMAP-Rule" id="MF_01576"/>
    </source>
</evidence>
<evidence type="ECO:0000256" key="2">
    <source>
        <dbReference type="ARBA" id="ARBA00011738"/>
    </source>
</evidence>
<dbReference type="InterPro" id="IPR020630">
    <property type="entry name" value="THF_DH/CycHdrlase_cat_dom"/>
</dbReference>
<dbReference type="InterPro" id="IPR020867">
    <property type="entry name" value="THF_DH/CycHdrlase_CS"/>
</dbReference>
<evidence type="ECO:0000313" key="15">
    <source>
        <dbReference type="EMBL" id="BBB89830.1"/>
    </source>
</evidence>
<feature type="binding site" evidence="12">
    <location>
        <position position="234"/>
    </location>
    <ligand>
        <name>NADP(+)</name>
        <dbReference type="ChEBI" id="CHEBI:58349"/>
    </ligand>
</feature>
<feature type="domain" description="Tetrahydrofolate dehydrogenase/cyclohydrolase catalytic" evidence="13">
    <location>
        <begin position="7"/>
        <end position="120"/>
    </location>
</feature>
<dbReference type="EC" id="1.5.1.5" evidence="12"/>
<dbReference type="SUPFAM" id="SSF53223">
    <property type="entry name" value="Aminoacid dehydrogenase-like, N-terminal domain"/>
    <property type="match status" value="1"/>
</dbReference>
<keyword evidence="16" id="KW-1185">Reference proteome</keyword>
<evidence type="ECO:0000256" key="4">
    <source>
        <dbReference type="ARBA" id="ARBA00022605"/>
    </source>
</evidence>
<keyword evidence="4 12" id="KW-0028">Amino-acid biosynthesis</keyword>
<dbReference type="GO" id="GO:0009086">
    <property type="term" value="P:methionine biosynthetic process"/>
    <property type="evidence" value="ECO:0007669"/>
    <property type="project" value="UniProtKB-KW"/>
</dbReference>
<gene>
    <name evidence="12 15" type="primary">folD</name>
    <name evidence="15" type="ORF">MAMMFC1_00464</name>
</gene>
<dbReference type="InterPro" id="IPR000672">
    <property type="entry name" value="THF_DH/CycHdrlase"/>
</dbReference>
<dbReference type="GO" id="GO:0006164">
    <property type="term" value="P:purine nucleotide biosynthetic process"/>
    <property type="evidence" value="ECO:0007669"/>
    <property type="project" value="UniProtKB-KW"/>
</dbReference>
<evidence type="ECO:0000259" key="13">
    <source>
        <dbReference type="Pfam" id="PF00763"/>
    </source>
</evidence>
<evidence type="ECO:0000256" key="8">
    <source>
        <dbReference type="ARBA" id="ARBA00023002"/>
    </source>
</evidence>
<evidence type="ECO:0000256" key="7">
    <source>
        <dbReference type="ARBA" id="ARBA00022857"/>
    </source>
</evidence>
<keyword evidence="7 12" id="KW-0521">NADP</keyword>
<dbReference type="GO" id="GO:0035999">
    <property type="term" value="P:tetrahydrofolate interconversion"/>
    <property type="evidence" value="ECO:0007669"/>
    <property type="project" value="UniProtKB-UniRule"/>
</dbReference>
<evidence type="ECO:0000256" key="11">
    <source>
        <dbReference type="ARBA" id="ARBA00023268"/>
    </source>
</evidence>
<dbReference type="CDD" id="cd01080">
    <property type="entry name" value="NAD_bind_m-THF_DH_Cyclohyd"/>
    <property type="match status" value="1"/>
</dbReference>
<sequence>MAAQLLLGKPLAEKIKAEVSQEVVDLKAKGVSPSLVAVQVGQNDASRVYTNAQRKVAEATGIKYELQELSADLTQDQLLEHIAGLNNDPNVTGIILQMPLPPQIDPKVVQWSIAYEKDVEGITPTNMGLVTFGKPRLVPCTALGAFELAKSTGVDIYGKEVVVVGHSDIVGKPAALLFLNAFGTVTISHIATGQRGLSEYHVRRAEILVVAVGVPHLIKGDWIKEGAIVIDIGINATKDGKIIGDVETEVAAEKAAWITPVPGGAGTATTAILMKNTIEAAKWQLEKKGSGIITG</sequence>
<dbReference type="InterPro" id="IPR020631">
    <property type="entry name" value="THF_DH/CycHdrlase_NAD-bd_dom"/>
</dbReference>
<dbReference type="GO" id="GO:0004488">
    <property type="term" value="F:methylenetetrahydrofolate dehydrogenase (NADP+) activity"/>
    <property type="evidence" value="ECO:0007669"/>
    <property type="project" value="UniProtKB-UniRule"/>
</dbReference>
<feature type="binding site" evidence="12">
    <location>
        <begin position="165"/>
        <end position="167"/>
    </location>
    <ligand>
        <name>NADP(+)</name>
        <dbReference type="ChEBI" id="CHEBI:58349"/>
    </ligand>
</feature>
<dbReference type="PROSITE" id="PS00766">
    <property type="entry name" value="THF_DHG_CYH_1"/>
    <property type="match status" value="1"/>
</dbReference>
<dbReference type="Gene3D" id="3.40.50.10860">
    <property type="entry name" value="Leucine Dehydrogenase, chain A, domain 1"/>
    <property type="match status" value="1"/>
</dbReference>
<name>A0A348AFI2_9FIRM</name>
<keyword evidence="10 12" id="KW-0486">Methionine biosynthesis</keyword>
<dbReference type="InterPro" id="IPR036291">
    <property type="entry name" value="NAD(P)-bd_dom_sf"/>
</dbReference>
<feature type="domain" description="Tetrahydrofolate dehydrogenase/cyclohydrolase NAD(P)-binding" evidence="14">
    <location>
        <begin position="139"/>
        <end position="284"/>
    </location>
</feature>
<dbReference type="EC" id="3.5.4.9" evidence="12"/>
<dbReference type="PANTHER" id="PTHR48099:SF5">
    <property type="entry name" value="C-1-TETRAHYDROFOLATE SYNTHASE, CYTOPLASMIC"/>
    <property type="match status" value="1"/>
</dbReference>
<keyword evidence="5 12" id="KW-0658">Purine biosynthesis</keyword>
<dbReference type="Pfam" id="PF02882">
    <property type="entry name" value="THF_DHG_CYH_C"/>
    <property type="match status" value="1"/>
</dbReference>
<keyword evidence="6 12" id="KW-0378">Hydrolase</keyword>
<evidence type="ECO:0000313" key="16">
    <source>
        <dbReference type="Proteomes" id="UP000276437"/>
    </source>
</evidence>
<comment type="catalytic activity">
    <reaction evidence="12">
        <text>(6R)-5,10-methylene-5,6,7,8-tetrahydrofolate + NADP(+) = (6R)-5,10-methenyltetrahydrofolate + NADPH</text>
        <dbReference type="Rhea" id="RHEA:22812"/>
        <dbReference type="ChEBI" id="CHEBI:15636"/>
        <dbReference type="ChEBI" id="CHEBI:57455"/>
        <dbReference type="ChEBI" id="CHEBI:57783"/>
        <dbReference type="ChEBI" id="CHEBI:58349"/>
        <dbReference type="EC" id="1.5.1.5"/>
    </reaction>
</comment>
<accession>A0A348AFI2</accession>
<dbReference type="FunFam" id="3.40.50.720:FF:000006">
    <property type="entry name" value="Bifunctional protein FolD"/>
    <property type="match status" value="1"/>
</dbReference>
<dbReference type="AlphaFoldDB" id="A0A348AFI2"/>
<comment type="catalytic activity">
    <reaction evidence="12">
        <text>(6R)-5,10-methenyltetrahydrofolate + H2O = (6R)-10-formyltetrahydrofolate + H(+)</text>
        <dbReference type="Rhea" id="RHEA:23700"/>
        <dbReference type="ChEBI" id="CHEBI:15377"/>
        <dbReference type="ChEBI" id="CHEBI:15378"/>
        <dbReference type="ChEBI" id="CHEBI:57455"/>
        <dbReference type="ChEBI" id="CHEBI:195366"/>
        <dbReference type="EC" id="3.5.4.9"/>
    </reaction>
</comment>
<comment type="function">
    <text evidence="12">Catalyzes the oxidation of 5,10-methylenetetrahydrofolate to 5,10-methenyltetrahydrofolate and then the hydrolysis of 5,10-methenyltetrahydrofolate to 10-formyltetrahydrofolate.</text>
</comment>
<comment type="subunit">
    <text evidence="2 12">Homodimer.</text>
</comment>
<comment type="pathway">
    <text evidence="1 12">One-carbon metabolism; tetrahydrofolate interconversion.</text>
</comment>
<dbReference type="OrthoDB" id="9803580at2"/>
<dbReference type="UniPathway" id="UPA00193"/>